<name>A0AAV6VHG6_9ARAC</name>
<protein>
    <recommendedName>
        <fullName evidence="4">Secreted protein</fullName>
    </recommendedName>
</protein>
<comment type="caution">
    <text evidence="2">The sequence shown here is derived from an EMBL/GenBank/DDBJ whole genome shotgun (WGS) entry which is preliminary data.</text>
</comment>
<sequence>MSPRTVLSIASFVFIQVILIANCDDDCHKGFADTCFTSVTGDLVYMLNLKKMVAVNVTRATLNELCLSVDDSLNCTADIIETECSDANEVRSFEAWLKSLRATHSYMCAGYDHKVLATLLRGIECWNIEDFLFCVEGSLRVTHVRDLLHAPINGEVCRNLKNVFIKCNLDAAVGSCREQDDVSKETEGMIHAFLSSACGTEEMRHLPSQSRAPSVPFDSITLFSAFLFVKILLFM</sequence>
<feature type="chain" id="PRO_5043395053" description="Secreted protein" evidence="1">
    <location>
        <begin position="24"/>
        <end position="235"/>
    </location>
</feature>
<accession>A0AAV6VHG6</accession>
<dbReference type="AlphaFoldDB" id="A0AAV6VHG6"/>
<reference evidence="2 3" key="1">
    <citation type="journal article" date="2022" name="Nat. Ecol. Evol.">
        <title>A masculinizing supergene underlies an exaggerated male reproductive morph in a spider.</title>
        <authorList>
            <person name="Hendrickx F."/>
            <person name="De Corte Z."/>
            <person name="Sonet G."/>
            <person name="Van Belleghem S.M."/>
            <person name="Kostlbacher S."/>
            <person name="Vangestel C."/>
        </authorList>
    </citation>
    <scope>NUCLEOTIDE SEQUENCE [LARGE SCALE GENOMIC DNA]</scope>
    <source>
        <strain evidence="2">W744_W776</strain>
    </source>
</reference>
<keyword evidence="3" id="KW-1185">Reference proteome</keyword>
<dbReference type="Proteomes" id="UP000827092">
    <property type="component" value="Unassembled WGS sequence"/>
</dbReference>
<evidence type="ECO:0000256" key="1">
    <source>
        <dbReference type="SAM" id="SignalP"/>
    </source>
</evidence>
<gene>
    <name evidence="2" type="ORF">JTE90_019526</name>
</gene>
<keyword evidence="1" id="KW-0732">Signal</keyword>
<dbReference type="EMBL" id="JAFNEN010000085">
    <property type="protein sequence ID" value="KAG8195538.1"/>
    <property type="molecule type" value="Genomic_DNA"/>
</dbReference>
<organism evidence="2 3">
    <name type="scientific">Oedothorax gibbosus</name>
    <dbReference type="NCBI Taxonomy" id="931172"/>
    <lineage>
        <taxon>Eukaryota</taxon>
        <taxon>Metazoa</taxon>
        <taxon>Ecdysozoa</taxon>
        <taxon>Arthropoda</taxon>
        <taxon>Chelicerata</taxon>
        <taxon>Arachnida</taxon>
        <taxon>Araneae</taxon>
        <taxon>Araneomorphae</taxon>
        <taxon>Entelegynae</taxon>
        <taxon>Araneoidea</taxon>
        <taxon>Linyphiidae</taxon>
        <taxon>Erigoninae</taxon>
        <taxon>Oedothorax</taxon>
    </lineage>
</organism>
<proteinExistence type="predicted"/>
<evidence type="ECO:0008006" key="4">
    <source>
        <dbReference type="Google" id="ProtNLM"/>
    </source>
</evidence>
<feature type="signal peptide" evidence="1">
    <location>
        <begin position="1"/>
        <end position="23"/>
    </location>
</feature>
<evidence type="ECO:0000313" key="3">
    <source>
        <dbReference type="Proteomes" id="UP000827092"/>
    </source>
</evidence>
<evidence type="ECO:0000313" key="2">
    <source>
        <dbReference type="EMBL" id="KAG8195538.1"/>
    </source>
</evidence>